<evidence type="ECO:0000313" key="4">
    <source>
        <dbReference type="EMBL" id="SHG56578.1"/>
    </source>
</evidence>
<accession>A0A1M5KUY6</accession>
<feature type="domain" description="Transposase IS110-like N-terminal" evidence="2">
    <location>
        <begin position="8"/>
        <end position="153"/>
    </location>
</feature>
<gene>
    <name evidence="4" type="ORF">SAMN05444372_10799</name>
</gene>
<dbReference type="GO" id="GO:0004803">
    <property type="term" value="F:transposase activity"/>
    <property type="evidence" value="ECO:0007669"/>
    <property type="project" value="InterPro"/>
</dbReference>
<evidence type="ECO:0000259" key="3">
    <source>
        <dbReference type="Pfam" id="PF02371"/>
    </source>
</evidence>
<dbReference type="InterPro" id="IPR002525">
    <property type="entry name" value="Transp_IS110-like_N"/>
</dbReference>
<dbReference type="NCBIfam" id="NF033542">
    <property type="entry name" value="transpos_IS110"/>
    <property type="match status" value="1"/>
</dbReference>
<sequence>MSKFKHFVGIDVSKEYFDAVVILDGTKEKSIHSQFANDYKGIKSLCKWLKEEGSTYENTLVCLEHTGMYGKLIINYLTSFKFDIWVEMSLKIIRSIGLQRGKNDKIDAERIAYYAMKNQEEAQIYEPPRKVIEQLKKLISLREHLVTTRAMLLRNSKELKGFEPELSKIYAKFCKSTVKGLEADLKNIEKELDNIIKSDENLSNVYEKSTSVTGVGKVTTLYLICYTNEFKMYETPRQLACYCGVVPFEYTSGKSIKGRSRVHYMANKKLKKQLHMCAISSIRAKGDFKDYYDRKVAEGKNKMLVINNVRNKLIHRICACIRNNKNYELRLAS</sequence>
<dbReference type="InterPro" id="IPR047650">
    <property type="entry name" value="Transpos_IS110"/>
</dbReference>
<organism evidence="4 5">
    <name type="scientific">Flavobacterium micromati</name>
    <dbReference type="NCBI Taxonomy" id="229205"/>
    <lineage>
        <taxon>Bacteria</taxon>
        <taxon>Pseudomonadati</taxon>
        <taxon>Bacteroidota</taxon>
        <taxon>Flavobacteriia</taxon>
        <taxon>Flavobacteriales</taxon>
        <taxon>Flavobacteriaceae</taxon>
        <taxon>Flavobacterium</taxon>
    </lineage>
</organism>
<name>A0A1M5KUY6_9FLAO</name>
<proteinExistence type="predicted"/>
<dbReference type="InterPro" id="IPR003346">
    <property type="entry name" value="Transposase_20"/>
</dbReference>
<reference evidence="5" key="1">
    <citation type="submission" date="2016-11" db="EMBL/GenBank/DDBJ databases">
        <authorList>
            <person name="Varghese N."/>
            <person name="Submissions S."/>
        </authorList>
    </citation>
    <scope>NUCLEOTIDE SEQUENCE [LARGE SCALE GENOMIC DNA]</scope>
    <source>
        <strain evidence="5">DSM 17659</strain>
    </source>
</reference>
<dbReference type="OrthoDB" id="964423at2"/>
<feature type="coiled-coil region" evidence="1">
    <location>
        <begin position="171"/>
        <end position="198"/>
    </location>
</feature>
<evidence type="ECO:0000313" key="5">
    <source>
        <dbReference type="Proteomes" id="UP000184020"/>
    </source>
</evidence>
<dbReference type="EMBL" id="FQWF01000007">
    <property type="protein sequence ID" value="SHG56578.1"/>
    <property type="molecule type" value="Genomic_DNA"/>
</dbReference>
<evidence type="ECO:0000259" key="2">
    <source>
        <dbReference type="Pfam" id="PF01548"/>
    </source>
</evidence>
<dbReference type="PANTHER" id="PTHR33055:SF3">
    <property type="entry name" value="PUTATIVE TRANSPOSASE FOR IS117-RELATED"/>
    <property type="match status" value="1"/>
</dbReference>
<protein>
    <submittedName>
        <fullName evidence="4">Transposase</fullName>
    </submittedName>
</protein>
<dbReference type="RefSeq" id="WP_073019360.1">
    <property type="nucleotide sequence ID" value="NZ_FQWF01000007.1"/>
</dbReference>
<dbReference type="GO" id="GO:0006313">
    <property type="term" value="P:DNA transposition"/>
    <property type="evidence" value="ECO:0007669"/>
    <property type="project" value="InterPro"/>
</dbReference>
<dbReference type="Proteomes" id="UP000184020">
    <property type="component" value="Unassembled WGS sequence"/>
</dbReference>
<dbReference type="Pfam" id="PF02371">
    <property type="entry name" value="Transposase_20"/>
    <property type="match status" value="1"/>
</dbReference>
<keyword evidence="1" id="KW-0175">Coiled coil</keyword>
<dbReference type="GO" id="GO:0003677">
    <property type="term" value="F:DNA binding"/>
    <property type="evidence" value="ECO:0007669"/>
    <property type="project" value="InterPro"/>
</dbReference>
<keyword evidence="5" id="KW-1185">Reference proteome</keyword>
<evidence type="ECO:0000256" key="1">
    <source>
        <dbReference type="SAM" id="Coils"/>
    </source>
</evidence>
<dbReference type="AlphaFoldDB" id="A0A1M5KUY6"/>
<dbReference type="Pfam" id="PF01548">
    <property type="entry name" value="DEDD_Tnp_IS110"/>
    <property type="match status" value="1"/>
</dbReference>
<feature type="domain" description="Transposase IS116/IS110/IS902 C-terminal" evidence="3">
    <location>
        <begin position="210"/>
        <end position="292"/>
    </location>
</feature>
<dbReference type="PANTHER" id="PTHR33055">
    <property type="entry name" value="TRANSPOSASE FOR INSERTION SEQUENCE ELEMENT IS1111A"/>
    <property type="match status" value="1"/>
</dbReference>